<feature type="non-terminal residue" evidence="2">
    <location>
        <position position="224"/>
    </location>
</feature>
<evidence type="ECO:0000313" key="2">
    <source>
        <dbReference type="EMBL" id="EFZ17055.1"/>
    </source>
</evidence>
<dbReference type="OrthoDB" id="7695767at2759"/>
<dbReference type="Pfam" id="PF21787">
    <property type="entry name" value="TNP-like_RNaseH_N"/>
    <property type="match status" value="1"/>
</dbReference>
<dbReference type="HOGENOM" id="CLU_1236417_0_0_1"/>
<feature type="domain" description="Transposable element P transposase-like RNase H" evidence="1">
    <location>
        <begin position="83"/>
        <end position="201"/>
    </location>
</feature>
<proteinExistence type="predicted"/>
<dbReference type="InterPro" id="IPR048365">
    <property type="entry name" value="TNP-like_RNaseH_N"/>
</dbReference>
<protein>
    <recommendedName>
        <fullName evidence="1">Transposable element P transposase-like RNase H domain-containing protein</fullName>
    </recommendedName>
</protein>
<accession>E9IQU8</accession>
<gene>
    <name evidence="2" type="ORF">SINV_08633</name>
</gene>
<reference evidence="2" key="1">
    <citation type="journal article" date="2011" name="Proc. Natl. Acad. Sci. U.S.A.">
        <title>The genome of the fire ant Solenopsis invicta.</title>
        <authorList>
            <person name="Wurm Y."/>
            <person name="Wang J."/>
            <person name="Riba-Grognuz O."/>
            <person name="Corona M."/>
            <person name="Nygaard S."/>
            <person name="Hunt B.G."/>
            <person name="Ingram K.K."/>
            <person name="Falquet L."/>
            <person name="Nipitwattanaphon M."/>
            <person name="Gotzek D."/>
            <person name="Dijkstra M.B."/>
            <person name="Oettler J."/>
            <person name="Comtesse F."/>
            <person name="Shih C.J."/>
            <person name="Wu W.J."/>
            <person name="Yang C.C."/>
            <person name="Thomas J."/>
            <person name="Beaudoing E."/>
            <person name="Pradervand S."/>
            <person name="Flegel V."/>
            <person name="Cook E.D."/>
            <person name="Fabbretti R."/>
            <person name="Stockinger H."/>
            <person name="Long L."/>
            <person name="Farmerie W.G."/>
            <person name="Oakey J."/>
            <person name="Boomsma J.J."/>
            <person name="Pamilo P."/>
            <person name="Yi S.V."/>
            <person name="Heinze J."/>
            <person name="Goodisman M.A."/>
            <person name="Farinelli L."/>
            <person name="Harshman K."/>
            <person name="Hulo N."/>
            <person name="Cerutti L."/>
            <person name="Xenarios I."/>
            <person name="Shoemaker D."/>
            <person name="Keller L."/>
        </authorList>
    </citation>
    <scope>NUCLEOTIDE SEQUENCE [LARGE SCALE GENOMIC DNA]</scope>
</reference>
<name>E9IQU8_SOLIN</name>
<evidence type="ECO:0000259" key="1">
    <source>
        <dbReference type="Pfam" id="PF21787"/>
    </source>
</evidence>
<organism>
    <name type="scientific">Solenopsis invicta</name>
    <name type="common">Red imported fire ant</name>
    <name type="synonym">Solenopsis wagneri</name>
    <dbReference type="NCBI Taxonomy" id="13686"/>
    <lineage>
        <taxon>Eukaryota</taxon>
        <taxon>Metazoa</taxon>
        <taxon>Ecdysozoa</taxon>
        <taxon>Arthropoda</taxon>
        <taxon>Hexapoda</taxon>
        <taxon>Insecta</taxon>
        <taxon>Pterygota</taxon>
        <taxon>Neoptera</taxon>
        <taxon>Endopterygota</taxon>
        <taxon>Hymenoptera</taxon>
        <taxon>Apocrita</taxon>
        <taxon>Aculeata</taxon>
        <taxon>Formicoidea</taxon>
        <taxon>Formicidae</taxon>
        <taxon>Myrmicinae</taxon>
        <taxon>Solenopsis</taxon>
    </lineage>
</organism>
<dbReference type="OMA" id="VMECIIL"/>
<dbReference type="AlphaFoldDB" id="E9IQU8"/>
<sequence>MKIKCAQANMQAIKEAFHNSTTVRASMFYNIKSMRYTTQWVYECLLLRIKSKKTYEHLRSHNILALPCRDTLSRYIEAIKGCYGFEEKTFKLLKEKSAKMEPSDVRGVLLLNEMKVSKILTFNRKNLEVEGFTNLGKYTPKQKVGKKEDHALVFMFQPFKGKWVQAVGCFLSSGSASGTVLHFAFQLVMECIILLEKAGFKNQIPWVYRSKTENFKKKKKSSRK</sequence>
<dbReference type="EMBL" id="GL764937">
    <property type="protein sequence ID" value="EFZ17055.1"/>
    <property type="molecule type" value="Genomic_DNA"/>
</dbReference>